<evidence type="ECO:0000256" key="3">
    <source>
        <dbReference type="PROSITE-ProRule" id="PRU10007"/>
    </source>
</evidence>
<dbReference type="Gene3D" id="3.40.605.10">
    <property type="entry name" value="Aldehyde Dehydrogenase, Chain A, domain 1"/>
    <property type="match status" value="1"/>
</dbReference>
<dbReference type="InterPro" id="IPR015590">
    <property type="entry name" value="Aldehyde_DH_dom"/>
</dbReference>
<feature type="active site" evidence="3">
    <location>
        <position position="256"/>
    </location>
</feature>
<dbReference type="EC" id="1.2.1.79" evidence="6"/>
<evidence type="ECO:0000256" key="2">
    <source>
        <dbReference type="ARBA" id="ARBA00023002"/>
    </source>
</evidence>
<dbReference type="InterPro" id="IPR029510">
    <property type="entry name" value="Ald_DH_CS_GLU"/>
</dbReference>
<evidence type="ECO:0000259" key="5">
    <source>
        <dbReference type="Pfam" id="PF00171"/>
    </source>
</evidence>
<proteinExistence type="inferred from homology"/>
<dbReference type="PANTHER" id="PTHR43353">
    <property type="entry name" value="SUCCINATE-SEMIALDEHYDE DEHYDROGENASE, MITOCHONDRIAL"/>
    <property type="match status" value="1"/>
</dbReference>
<dbReference type="EC" id="1.2.1.20" evidence="6"/>
<reference evidence="6" key="1">
    <citation type="submission" date="2023-07" db="EMBL/GenBank/DDBJ databases">
        <title>Sequencing the genomes of 1000 actinobacteria strains.</title>
        <authorList>
            <person name="Klenk H.-P."/>
        </authorList>
    </citation>
    <scope>NUCLEOTIDE SEQUENCE</scope>
    <source>
        <strain evidence="6">DSM 44707</strain>
    </source>
</reference>
<dbReference type="PROSITE" id="PS00687">
    <property type="entry name" value="ALDEHYDE_DEHYDR_GLU"/>
    <property type="match status" value="1"/>
</dbReference>
<dbReference type="EMBL" id="JAVDYB010000001">
    <property type="protein sequence ID" value="MDR7275650.1"/>
    <property type="molecule type" value="Genomic_DNA"/>
</dbReference>
<evidence type="ECO:0000313" key="7">
    <source>
        <dbReference type="Proteomes" id="UP001183643"/>
    </source>
</evidence>
<name>A0AAE3YNA8_9ACTN</name>
<dbReference type="EC" id="1.2.1.16" evidence="6"/>
<dbReference type="Pfam" id="PF00171">
    <property type="entry name" value="Aldedh"/>
    <property type="match status" value="1"/>
</dbReference>
<dbReference type="InterPro" id="IPR050740">
    <property type="entry name" value="Aldehyde_DH_Superfamily"/>
</dbReference>
<feature type="domain" description="Aldehyde dehydrogenase" evidence="5">
    <location>
        <begin position="24"/>
        <end position="479"/>
    </location>
</feature>
<protein>
    <submittedName>
        <fullName evidence="6">Succinate-semialdehyde dehydrogenase/glutarate-semialdehyde dehydrogenase</fullName>
        <ecNumber evidence="6">1.2.1.16</ecNumber>
        <ecNumber evidence="6">1.2.1.20</ecNumber>
        <ecNumber evidence="6">1.2.1.79</ecNumber>
    </submittedName>
</protein>
<gene>
    <name evidence="6" type="ORF">J2S41_002428</name>
</gene>
<comment type="similarity">
    <text evidence="1 4">Belongs to the aldehyde dehydrogenase family.</text>
</comment>
<keyword evidence="7" id="KW-1185">Reference proteome</keyword>
<dbReference type="FunFam" id="3.40.309.10:FF:000004">
    <property type="entry name" value="Succinate-semialdehyde dehydrogenase I"/>
    <property type="match status" value="1"/>
</dbReference>
<dbReference type="Gene3D" id="3.40.309.10">
    <property type="entry name" value="Aldehyde Dehydrogenase, Chain A, domain 2"/>
    <property type="match status" value="1"/>
</dbReference>
<dbReference type="GO" id="GO:0009450">
    <property type="term" value="P:gamma-aminobutyric acid catabolic process"/>
    <property type="evidence" value="ECO:0007669"/>
    <property type="project" value="TreeGrafter"/>
</dbReference>
<dbReference type="SUPFAM" id="SSF53720">
    <property type="entry name" value="ALDH-like"/>
    <property type="match status" value="1"/>
</dbReference>
<organism evidence="6 7">
    <name type="scientific">Catenuloplanes atrovinosus</name>
    <dbReference type="NCBI Taxonomy" id="137266"/>
    <lineage>
        <taxon>Bacteria</taxon>
        <taxon>Bacillati</taxon>
        <taxon>Actinomycetota</taxon>
        <taxon>Actinomycetes</taxon>
        <taxon>Micromonosporales</taxon>
        <taxon>Micromonosporaceae</taxon>
        <taxon>Catenuloplanes</taxon>
    </lineage>
</organism>
<dbReference type="CDD" id="cd07103">
    <property type="entry name" value="ALDH_F5_SSADH_GabD"/>
    <property type="match status" value="1"/>
</dbReference>
<evidence type="ECO:0000313" key="6">
    <source>
        <dbReference type="EMBL" id="MDR7275650.1"/>
    </source>
</evidence>
<dbReference type="InterPro" id="IPR016161">
    <property type="entry name" value="Ald_DH/histidinol_DH"/>
</dbReference>
<evidence type="ECO:0000256" key="1">
    <source>
        <dbReference type="ARBA" id="ARBA00009986"/>
    </source>
</evidence>
<sequence length="485" mass="51062">MKNVDVPGVPRGLLVGGAERDADGGATFEVVDPATGGVLCEVADAAPRDGLAALDSAAAAGPGWACVPPRRRAEILRRVHDLLLERSEEFALLITLEMGKSLDESRAEVAYGAQFFRWFAEEAVRIDGHWKVSEDGSARVLVMRRPVGPALLITPWNLPLALPARKIAPALAAGCTVVVKPAEQTPLTTLKLAALLADAGTPAGVVNVIPTSRPAAVTGPMIRDDRLRKLSFTGSTEVGRTLLAAASNQVLRTSLELGGNAPFLVCHDADIDAAVCGAIVAKTRNIGQACVAANRFYVHAEVADEFVTKFTERMEGLRVGPGTAPGTDLGPLIDDQQRARLVALVDDAVLHGAEVLTGGTVPAGPGFFYPPTVLTGVSPDCAITREEIFGPVAAIQTFTDEAEAVREANHTEYGLVSYLYTRDLTRAVRLSEQLESGMVGLNRGLISDASAPFGGIKQSGLGREGGNSGISEYLEEKYVAIDMPA</sequence>
<dbReference type="RefSeq" id="WP_310366873.1">
    <property type="nucleotide sequence ID" value="NZ_JAVDYB010000001.1"/>
</dbReference>
<dbReference type="PANTHER" id="PTHR43353:SF5">
    <property type="entry name" value="SUCCINATE-SEMIALDEHYDE DEHYDROGENASE, MITOCHONDRIAL"/>
    <property type="match status" value="1"/>
</dbReference>
<dbReference type="InterPro" id="IPR016162">
    <property type="entry name" value="Ald_DH_N"/>
</dbReference>
<dbReference type="AlphaFoldDB" id="A0AAE3YNA8"/>
<dbReference type="InterPro" id="IPR016163">
    <property type="entry name" value="Ald_DH_C"/>
</dbReference>
<evidence type="ECO:0000256" key="4">
    <source>
        <dbReference type="RuleBase" id="RU003345"/>
    </source>
</evidence>
<dbReference type="GO" id="GO:0102810">
    <property type="term" value="F:glutarate-semialdehyde dehydrogenase (NADP+) activity"/>
    <property type="evidence" value="ECO:0007669"/>
    <property type="project" value="UniProtKB-EC"/>
</dbReference>
<accession>A0AAE3YNA8</accession>
<dbReference type="FunFam" id="3.40.605.10:FF:000007">
    <property type="entry name" value="NAD/NADP-dependent betaine aldehyde dehydrogenase"/>
    <property type="match status" value="1"/>
</dbReference>
<dbReference type="Proteomes" id="UP001183643">
    <property type="component" value="Unassembled WGS sequence"/>
</dbReference>
<comment type="caution">
    <text evidence="6">The sequence shown here is derived from an EMBL/GenBank/DDBJ whole genome shotgun (WGS) entry which is preliminary data.</text>
</comment>
<keyword evidence="2 4" id="KW-0560">Oxidoreductase</keyword>
<dbReference type="GO" id="GO:0004777">
    <property type="term" value="F:succinate-semialdehyde dehydrogenase (NAD+) activity"/>
    <property type="evidence" value="ECO:0007669"/>
    <property type="project" value="TreeGrafter"/>
</dbReference>
<dbReference type="GO" id="GO:0036243">
    <property type="term" value="F:succinate-semialdehyde dehydrogenase (NADP+) activity"/>
    <property type="evidence" value="ECO:0007669"/>
    <property type="project" value="UniProtKB-EC"/>
</dbReference>